<dbReference type="Proteomes" id="UP000621454">
    <property type="component" value="Unassembled WGS sequence"/>
</dbReference>
<reference evidence="1" key="1">
    <citation type="journal article" date="2014" name="Int. J. Syst. Evol. Microbiol.">
        <title>Complete genome sequence of Corynebacterium casei LMG S-19264T (=DSM 44701T), isolated from a smear-ripened cheese.</title>
        <authorList>
            <consortium name="US DOE Joint Genome Institute (JGI-PGF)"/>
            <person name="Walter F."/>
            <person name="Albersmeier A."/>
            <person name="Kalinowski J."/>
            <person name="Ruckert C."/>
        </authorList>
    </citation>
    <scope>NUCLEOTIDE SEQUENCE</scope>
    <source>
        <strain evidence="1">CGMCC 1.12827</strain>
    </source>
</reference>
<evidence type="ECO:0000313" key="2">
    <source>
        <dbReference type="Proteomes" id="UP000621454"/>
    </source>
</evidence>
<dbReference type="InterPro" id="IPR023214">
    <property type="entry name" value="HAD_sf"/>
</dbReference>
<dbReference type="AlphaFoldDB" id="A0A916WNP7"/>
<dbReference type="Gene3D" id="3.40.50.1000">
    <property type="entry name" value="HAD superfamily/HAD-like"/>
    <property type="match status" value="1"/>
</dbReference>
<dbReference type="SUPFAM" id="SSF56784">
    <property type="entry name" value="HAD-like"/>
    <property type="match status" value="1"/>
</dbReference>
<protein>
    <recommendedName>
        <fullName evidence="3">FMN phosphatase YigB, HAD superfamily</fullName>
    </recommendedName>
</protein>
<proteinExistence type="predicted"/>
<name>A0A916WNP7_9ACTN</name>
<gene>
    <name evidence="1" type="ORF">GCM10011489_05060</name>
</gene>
<sequence length="227" mass="24018">MLLLVDAAPILLFDFDGTTCLGDDPVLAYAHEVEKLLPADEFGVIETELNAFLRGDRGSVFLDGYAAVAQLVGDRCSLDDLAGCYLRSREQLADGVLDVHAPAGLADLLAGTDATAVLVTNAPDIGIDSVLGQLGLAQAFDHVVTDAAKPAGMRKMLSAADIGERSVAAIGDIWINDLAVPHEFGYSTAYIDRFGRGDGDPTWRAVTPEALIDELATWLEVSTGEQT</sequence>
<evidence type="ECO:0008006" key="3">
    <source>
        <dbReference type="Google" id="ProtNLM"/>
    </source>
</evidence>
<dbReference type="EMBL" id="BMGC01000002">
    <property type="protein sequence ID" value="GGB19897.1"/>
    <property type="molecule type" value="Genomic_DNA"/>
</dbReference>
<comment type="caution">
    <text evidence="1">The sequence shown here is derived from an EMBL/GenBank/DDBJ whole genome shotgun (WGS) entry which is preliminary data.</text>
</comment>
<reference evidence="1" key="2">
    <citation type="submission" date="2020-09" db="EMBL/GenBank/DDBJ databases">
        <authorList>
            <person name="Sun Q."/>
            <person name="Zhou Y."/>
        </authorList>
    </citation>
    <scope>NUCLEOTIDE SEQUENCE</scope>
    <source>
        <strain evidence="1">CGMCC 1.12827</strain>
    </source>
</reference>
<evidence type="ECO:0000313" key="1">
    <source>
        <dbReference type="EMBL" id="GGB19897.1"/>
    </source>
</evidence>
<accession>A0A916WNP7</accession>
<keyword evidence="2" id="KW-1185">Reference proteome</keyword>
<organism evidence="1 2">
    <name type="scientific">Gordonia jinhuaensis</name>
    <dbReference type="NCBI Taxonomy" id="1517702"/>
    <lineage>
        <taxon>Bacteria</taxon>
        <taxon>Bacillati</taxon>
        <taxon>Actinomycetota</taxon>
        <taxon>Actinomycetes</taxon>
        <taxon>Mycobacteriales</taxon>
        <taxon>Gordoniaceae</taxon>
        <taxon>Gordonia</taxon>
    </lineage>
</organism>
<dbReference type="InterPro" id="IPR036412">
    <property type="entry name" value="HAD-like_sf"/>
</dbReference>